<dbReference type="Gene3D" id="3.30.70.250">
    <property type="entry name" value="Malonyl-CoA ACP transacylase, ACP-binding"/>
    <property type="match status" value="1"/>
</dbReference>
<dbReference type="InterPro" id="IPR014043">
    <property type="entry name" value="Acyl_transferase_dom"/>
</dbReference>
<feature type="domain" description="Malonyl-CoA:ACP transacylase (MAT)" evidence="1">
    <location>
        <begin position="118"/>
        <end position="414"/>
    </location>
</feature>
<organism evidence="2 3">
    <name type="scientific">Trichuris suis</name>
    <name type="common">pig whipworm</name>
    <dbReference type="NCBI Taxonomy" id="68888"/>
    <lineage>
        <taxon>Eukaryota</taxon>
        <taxon>Metazoa</taxon>
        <taxon>Ecdysozoa</taxon>
        <taxon>Nematoda</taxon>
        <taxon>Enoplea</taxon>
        <taxon>Dorylaimia</taxon>
        <taxon>Trichinellida</taxon>
        <taxon>Trichuridae</taxon>
        <taxon>Trichuris</taxon>
    </lineage>
</organism>
<gene>
    <name evidence="2" type="ORF">M513_03187</name>
</gene>
<dbReference type="Gene3D" id="3.40.366.10">
    <property type="entry name" value="Malonyl-Coenzyme A Acyl Carrier Protein, domain 2"/>
    <property type="match status" value="1"/>
</dbReference>
<dbReference type="GO" id="GO:0016740">
    <property type="term" value="F:transferase activity"/>
    <property type="evidence" value="ECO:0007669"/>
    <property type="project" value="InterPro"/>
</dbReference>
<dbReference type="SUPFAM" id="SSF52151">
    <property type="entry name" value="FabD/lysophospholipase-like"/>
    <property type="match status" value="1"/>
</dbReference>
<dbReference type="AlphaFoldDB" id="A0A085MFR7"/>
<accession>A0A085MFR7</accession>
<dbReference type="SMART" id="SM00827">
    <property type="entry name" value="PKS_AT"/>
    <property type="match status" value="1"/>
</dbReference>
<feature type="non-terminal residue" evidence="2">
    <location>
        <position position="427"/>
    </location>
</feature>
<dbReference type="Proteomes" id="UP000030764">
    <property type="component" value="Unassembled WGS sequence"/>
</dbReference>
<evidence type="ECO:0000313" key="2">
    <source>
        <dbReference type="EMBL" id="KFD56063.1"/>
    </source>
</evidence>
<feature type="non-terminal residue" evidence="2">
    <location>
        <position position="1"/>
    </location>
</feature>
<dbReference type="EMBL" id="KL363196">
    <property type="protein sequence ID" value="KFD56063.1"/>
    <property type="molecule type" value="Genomic_DNA"/>
</dbReference>
<name>A0A085MFR7_9BILA</name>
<dbReference type="PANTHER" id="PTHR47170">
    <property type="entry name" value="MALONYL-COA ACP TRANSACYLASE, ACP-BINDING"/>
    <property type="match status" value="1"/>
</dbReference>
<sequence length="427" mass="46407">LAILNVSISIRSVTLHLFSYAKIFHRSYLTRQPMVGFSALRCGLVGLRSFTALNRAAARQWTFATQWGGRLPYSATTSASVNPIEEIEESPRSGDVWDERQKVLKPTVEPAVPATVMLFPGQGTQHVGMGQAACHLPVVKEMFETASSVLGYDLLALCRDGPISKLNSTRYSQPAIFVCSLAAIEKLKAESPEAIDKCAAAAGYSVGEYAALVFGGALSFKSAVHLVKIRASLMQTACEVAPSGMLTMRIQAGADLEGAMAAARIWAEKNGVSEPVCQVASSLYSQCKVIGGHDKALRFLADKGNDFGLIPVKRVEVSGAFHTPLMDSASKGLRRALQMVKFSKPAIKVYSNVLARPYQSSLEIPDSLAIQVSKEVKWEQILHAIYDRPQNEEIFPTTYETGPGDHLGKMLKRVNSKAFANYHIVEP</sequence>
<dbReference type="InterPro" id="IPR016035">
    <property type="entry name" value="Acyl_Trfase/lysoPLipase"/>
</dbReference>
<protein>
    <recommendedName>
        <fullName evidence="1">Malonyl-CoA:ACP transacylase (MAT) domain-containing protein</fullName>
    </recommendedName>
</protein>
<evidence type="ECO:0000313" key="3">
    <source>
        <dbReference type="Proteomes" id="UP000030764"/>
    </source>
</evidence>
<proteinExistence type="predicted"/>
<evidence type="ECO:0000259" key="1">
    <source>
        <dbReference type="SMART" id="SM00827"/>
    </source>
</evidence>
<dbReference type="InterPro" id="IPR001227">
    <property type="entry name" value="Ac_transferase_dom_sf"/>
</dbReference>
<reference evidence="2 3" key="1">
    <citation type="journal article" date="2014" name="Nat. Genet.">
        <title>Genome and transcriptome of the porcine whipworm Trichuris suis.</title>
        <authorList>
            <person name="Jex A.R."/>
            <person name="Nejsum P."/>
            <person name="Schwarz E.M."/>
            <person name="Hu L."/>
            <person name="Young N.D."/>
            <person name="Hall R.S."/>
            <person name="Korhonen P.K."/>
            <person name="Liao S."/>
            <person name="Thamsborg S."/>
            <person name="Xia J."/>
            <person name="Xu P."/>
            <person name="Wang S."/>
            <person name="Scheerlinck J.P."/>
            <person name="Hofmann A."/>
            <person name="Sternberg P.W."/>
            <person name="Wang J."/>
            <person name="Gasser R.B."/>
        </authorList>
    </citation>
    <scope>NUCLEOTIDE SEQUENCE [LARGE SCALE GENOMIC DNA]</scope>
    <source>
        <strain evidence="2">DCEP-RM93M</strain>
    </source>
</reference>
<keyword evidence="3" id="KW-1185">Reference proteome</keyword>
<dbReference type="PANTHER" id="PTHR47170:SF2">
    <property type="entry name" value="MALONYL-COA:ACP TRANSACYLASE (MAT) DOMAIN-CONTAINING PROTEIN"/>
    <property type="match status" value="1"/>
</dbReference>
<dbReference type="InterPro" id="IPR052760">
    <property type="entry name" value="Mitochondrial_malonyltrans"/>
</dbReference>
<dbReference type="Pfam" id="PF00698">
    <property type="entry name" value="Acyl_transf_1"/>
    <property type="match status" value="1"/>
</dbReference>